<sequence>MKIIFLALVFSLIFGISTVFAAPVNITCDPQANVDEYNLFINGDQVATSTAILDVESGLYYLLFDLKTLNLADGDYVATATAKNEWEESGISN</sequence>
<proteinExistence type="predicted"/>
<comment type="caution">
    <text evidence="1">The sequence shown here is derived from an EMBL/GenBank/DDBJ whole genome shotgun (WGS) entry which is preliminary data.</text>
</comment>
<evidence type="ECO:0000313" key="1">
    <source>
        <dbReference type="EMBL" id="GAH88320.1"/>
    </source>
</evidence>
<organism evidence="1">
    <name type="scientific">marine sediment metagenome</name>
    <dbReference type="NCBI Taxonomy" id="412755"/>
    <lineage>
        <taxon>unclassified sequences</taxon>
        <taxon>metagenomes</taxon>
        <taxon>ecological metagenomes</taxon>
    </lineage>
</organism>
<dbReference type="AlphaFoldDB" id="X1K3T3"/>
<feature type="non-terminal residue" evidence="1">
    <location>
        <position position="93"/>
    </location>
</feature>
<reference evidence="1" key="1">
    <citation type="journal article" date="2014" name="Front. Microbiol.">
        <title>High frequency of phylogenetically diverse reductive dehalogenase-homologous genes in deep subseafloor sedimentary metagenomes.</title>
        <authorList>
            <person name="Kawai M."/>
            <person name="Futagami T."/>
            <person name="Toyoda A."/>
            <person name="Takaki Y."/>
            <person name="Nishi S."/>
            <person name="Hori S."/>
            <person name="Arai W."/>
            <person name="Tsubouchi T."/>
            <person name="Morono Y."/>
            <person name="Uchiyama I."/>
            <person name="Ito T."/>
            <person name="Fujiyama A."/>
            <person name="Inagaki F."/>
            <person name="Takami H."/>
        </authorList>
    </citation>
    <scope>NUCLEOTIDE SEQUENCE</scope>
    <source>
        <strain evidence="1">Expedition CK06-06</strain>
    </source>
</reference>
<accession>X1K3T3</accession>
<dbReference type="EMBL" id="BARU01038813">
    <property type="protein sequence ID" value="GAH88320.1"/>
    <property type="molecule type" value="Genomic_DNA"/>
</dbReference>
<gene>
    <name evidence="1" type="ORF">S03H2_60256</name>
</gene>
<name>X1K3T3_9ZZZZ</name>
<protein>
    <submittedName>
        <fullName evidence="1">Uncharacterized protein</fullName>
    </submittedName>
</protein>